<proteinExistence type="predicted"/>
<evidence type="ECO:0008006" key="3">
    <source>
        <dbReference type="Google" id="ProtNLM"/>
    </source>
</evidence>
<organism evidence="1 2">
    <name type="scientific">Algivirga pacifica</name>
    <dbReference type="NCBI Taxonomy" id="1162670"/>
    <lineage>
        <taxon>Bacteria</taxon>
        <taxon>Pseudomonadati</taxon>
        <taxon>Bacteroidota</taxon>
        <taxon>Cytophagia</taxon>
        <taxon>Cytophagales</taxon>
        <taxon>Flammeovirgaceae</taxon>
        <taxon>Algivirga</taxon>
    </lineage>
</organism>
<dbReference type="Proteomes" id="UP001500298">
    <property type="component" value="Unassembled WGS sequence"/>
</dbReference>
<protein>
    <recommendedName>
        <fullName evidence="3">DNA polymerase III subunit gamma/tau</fullName>
    </recommendedName>
</protein>
<dbReference type="RefSeq" id="WP_345368880.1">
    <property type="nucleotide sequence ID" value="NZ_BAABJX010000009.1"/>
</dbReference>
<evidence type="ECO:0000313" key="2">
    <source>
        <dbReference type="Proteomes" id="UP001500298"/>
    </source>
</evidence>
<accession>A0ABP9D0Z0</accession>
<comment type="caution">
    <text evidence="1">The sequence shown here is derived from an EMBL/GenBank/DDBJ whole genome shotgun (WGS) entry which is preliminary data.</text>
</comment>
<reference evidence="2" key="1">
    <citation type="journal article" date="2019" name="Int. J. Syst. Evol. Microbiol.">
        <title>The Global Catalogue of Microorganisms (GCM) 10K type strain sequencing project: providing services to taxonomists for standard genome sequencing and annotation.</title>
        <authorList>
            <consortium name="The Broad Institute Genomics Platform"/>
            <consortium name="The Broad Institute Genome Sequencing Center for Infectious Disease"/>
            <person name="Wu L."/>
            <person name="Ma J."/>
        </authorList>
    </citation>
    <scope>NUCLEOTIDE SEQUENCE [LARGE SCALE GENOMIC DNA]</scope>
    <source>
        <strain evidence="2">JCM 18326</strain>
    </source>
</reference>
<dbReference type="EMBL" id="BAABJX010000009">
    <property type="protein sequence ID" value="GAA4823299.1"/>
    <property type="molecule type" value="Genomic_DNA"/>
</dbReference>
<keyword evidence="2" id="KW-1185">Reference proteome</keyword>
<evidence type="ECO:0000313" key="1">
    <source>
        <dbReference type="EMBL" id="GAA4823299.1"/>
    </source>
</evidence>
<gene>
    <name evidence="1" type="ORF">GCM10023331_04690</name>
</gene>
<sequence>MFVHWKSFTEKTRKAGASTLITLLLDNADLELKEKETILIKLSNPVQQQQLQDIQAELLKHLKEGLQNNFIQLQSTVIKVEQKTEIPVASMKFNNPLEKMQFLLKKYPKLKKLQSNLGLDLDD</sequence>
<name>A0ABP9D0Z0_9BACT</name>